<keyword evidence="3" id="KW-0378">Hydrolase</keyword>
<sequence>MLLQITYQEQATQTDLPMEEADVKDTQTDLILQVFEQMKLLQERVITLTTKVTNVKVQVEHYKKQEKAISKDTVQEEHIKKLDLEGEDEKHLKTQITNEITVTVAGAGAEDNEHGEEEYFKRNDPNANSPSAEELIKTFSIDHYPVDVIVEATAEEHNITVDKPSTASKEEEKVNPPKVSRNEKNLINIIKGFSILASLPWPLVDEVYIPINCGDEFHWVLAVVILKERRIRVYDSILRRRRSGPSSEIQKLAKILPTYLEMSCFLDQKVRTNWSTIEAYWDKWVIHLM</sequence>
<accession>A0A2G2WB27</accession>
<dbReference type="EMBL" id="MLFT02000007">
    <property type="protein sequence ID" value="PHT42455.1"/>
    <property type="molecule type" value="Genomic_DNA"/>
</dbReference>
<reference evidence="5 6" key="1">
    <citation type="journal article" date="2017" name="Genome Biol.">
        <title>New reference genome sequences of hot pepper reveal the massive evolution of plant disease-resistance genes by retroduplication.</title>
        <authorList>
            <person name="Kim S."/>
            <person name="Park J."/>
            <person name="Yeom S.I."/>
            <person name="Kim Y.M."/>
            <person name="Seo E."/>
            <person name="Kim K.T."/>
            <person name="Kim M.S."/>
            <person name="Lee J.M."/>
            <person name="Cheong K."/>
            <person name="Shin H.S."/>
            <person name="Kim S.B."/>
            <person name="Han K."/>
            <person name="Lee J."/>
            <person name="Park M."/>
            <person name="Lee H.A."/>
            <person name="Lee H.Y."/>
            <person name="Lee Y."/>
            <person name="Oh S."/>
            <person name="Lee J.H."/>
            <person name="Choi E."/>
            <person name="Choi E."/>
            <person name="Lee S.E."/>
            <person name="Jeon J."/>
            <person name="Kim H."/>
            <person name="Choi G."/>
            <person name="Song H."/>
            <person name="Lee J."/>
            <person name="Lee S.C."/>
            <person name="Kwon J.K."/>
            <person name="Lee H.Y."/>
            <person name="Koo N."/>
            <person name="Hong Y."/>
            <person name="Kim R.W."/>
            <person name="Kang W.H."/>
            <person name="Huh J.H."/>
            <person name="Kang B.C."/>
            <person name="Yang T.J."/>
            <person name="Lee Y.H."/>
            <person name="Bennetzen J.L."/>
            <person name="Choi D."/>
        </authorList>
    </citation>
    <scope>NUCLEOTIDE SEQUENCE [LARGE SCALE GENOMIC DNA]</scope>
    <source>
        <strain evidence="6">cv. PBC81</strain>
    </source>
</reference>
<keyword evidence="2" id="KW-0645">Protease</keyword>
<evidence type="ECO:0000256" key="3">
    <source>
        <dbReference type="ARBA" id="ARBA00022801"/>
    </source>
</evidence>
<dbReference type="PANTHER" id="PTHR31470:SF46">
    <property type="entry name" value="ULP1 PROTEASE FAMILY, C-TERMINAL CATALYTIC DOMAIN CONTAINING PROTEIN"/>
    <property type="match status" value="1"/>
</dbReference>
<organism evidence="5 6">
    <name type="scientific">Capsicum baccatum</name>
    <name type="common">Peruvian pepper</name>
    <dbReference type="NCBI Taxonomy" id="33114"/>
    <lineage>
        <taxon>Eukaryota</taxon>
        <taxon>Viridiplantae</taxon>
        <taxon>Streptophyta</taxon>
        <taxon>Embryophyta</taxon>
        <taxon>Tracheophyta</taxon>
        <taxon>Spermatophyta</taxon>
        <taxon>Magnoliopsida</taxon>
        <taxon>eudicotyledons</taxon>
        <taxon>Gunneridae</taxon>
        <taxon>Pentapetalae</taxon>
        <taxon>asterids</taxon>
        <taxon>lamiids</taxon>
        <taxon>Solanales</taxon>
        <taxon>Solanaceae</taxon>
        <taxon>Solanoideae</taxon>
        <taxon>Capsiceae</taxon>
        <taxon>Capsicum</taxon>
    </lineage>
</organism>
<evidence type="ECO:0000259" key="4">
    <source>
        <dbReference type="Pfam" id="PF02902"/>
    </source>
</evidence>
<dbReference type="SUPFAM" id="SSF54001">
    <property type="entry name" value="Cysteine proteinases"/>
    <property type="match status" value="1"/>
</dbReference>
<dbReference type="InterPro" id="IPR038765">
    <property type="entry name" value="Papain-like_cys_pep_sf"/>
</dbReference>
<evidence type="ECO:0000256" key="2">
    <source>
        <dbReference type="ARBA" id="ARBA00022670"/>
    </source>
</evidence>
<evidence type="ECO:0000313" key="6">
    <source>
        <dbReference type="Proteomes" id="UP000224567"/>
    </source>
</evidence>
<dbReference type="OrthoDB" id="1305543at2759"/>
<evidence type="ECO:0000256" key="1">
    <source>
        <dbReference type="ARBA" id="ARBA00005234"/>
    </source>
</evidence>
<dbReference type="Proteomes" id="UP000224567">
    <property type="component" value="Unassembled WGS sequence"/>
</dbReference>
<dbReference type="InterPro" id="IPR003653">
    <property type="entry name" value="Peptidase_C48_C"/>
</dbReference>
<comment type="similarity">
    <text evidence="1">Belongs to the peptidase C48 family.</text>
</comment>
<name>A0A2G2WB27_CAPBA</name>
<proteinExistence type="inferred from homology"/>
<dbReference type="Pfam" id="PF02902">
    <property type="entry name" value="Peptidase_C48"/>
    <property type="match status" value="1"/>
</dbReference>
<dbReference type="AlphaFoldDB" id="A0A2G2WB27"/>
<gene>
    <name evidence="5" type="ORF">CQW23_16480</name>
</gene>
<evidence type="ECO:0000313" key="5">
    <source>
        <dbReference type="EMBL" id="PHT42455.1"/>
    </source>
</evidence>
<dbReference type="GO" id="GO:0008234">
    <property type="term" value="F:cysteine-type peptidase activity"/>
    <property type="evidence" value="ECO:0007669"/>
    <property type="project" value="InterPro"/>
</dbReference>
<protein>
    <recommendedName>
        <fullName evidence="4">Ubiquitin-like protease family profile domain-containing protein</fullName>
    </recommendedName>
</protein>
<dbReference type="Gene3D" id="3.40.395.10">
    <property type="entry name" value="Adenoviral Proteinase, Chain A"/>
    <property type="match status" value="1"/>
</dbReference>
<reference evidence="6" key="2">
    <citation type="journal article" date="2017" name="J. Anim. Genet.">
        <title>Multiple reference genome sequences of hot pepper reveal the massive evolution of plant disease resistance genes by retroduplication.</title>
        <authorList>
            <person name="Kim S."/>
            <person name="Park J."/>
            <person name="Yeom S.-I."/>
            <person name="Kim Y.-M."/>
            <person name="Seo E."/>
            <person name="Kim K.-T."/>
            <person name="Kim M.-S."/>
            <person name="Lee J.M."/>
            <person name="Cheong K."/>
            <person name="Shin H.-S."/>
            <person name="Kim S.-B."/>
            <person name="Han K."/>
            <person name="Lee J."/>
            <person name="Park M."/>
            <person name="Lee H.-A."/>
            <person name="Lee H.-Y."/>
            <person name="Lee Y."/>
            <person name="Oh S."/>
            <person name="Lee J.H."/>
            <person name="Choi E."/>
            <person name="Choi E."/>
            <person name="Lee S.E."/>
            <person name="Jeon J."/>
            <person name="Kim H."/>
            <person name="Choi G."/>
            <person name="Song H."/>
            <person name="Lee J."/>
            <person name="Lee S.-C."/>
            <person name="Kwon J.-K."/>
            <person name="Lee H.-Y."/>
            <person name="Koo N."/>
            <person name="Hong Y."/>
            <person name="Kim R.W."/>
            <person name="Kang W.-H."/>
            <person name="Huh J.H."/>
            <person name="Kang B.-C."/>
            <person name="Yang T.-J."/>
            <person name="Lee Y.-H."/>
            <person name="Bennetzen J.L."/>
            <person name="Choi D."/>
        </authorList>
    </citation>
    <scope>NUCLEOTIDE SEQUENCE [LARGE SCALE GENOMIC DNA]</scope>
    <source>
        <strain evidence="6">cv. PBC81</strain>
    </source>
</reference>
<feature type="domain" description="Ubiquitin-like protease family profile" evidence="4">
    <location>
        <begin position="204"/>
        <end position="273"/>
    </location>
</feature>
<comment type="caution">
    <text evidence="5">The sequence shown here is derived from an EMBL/GenBank/DDBJ whole genome shotgun (WGS) entry which is preliminary data.</text>
</comment>
<keyword evidence="6" id="KW-1185">Reference proteome</keyword>
<dbReference type="PANTHER" id="PTHR31470">
    <property type="entry name" value="CYSTEINE PROTEINASES SUPERFAMILY PROTEIN-RELATED-RELATED"/>
    <property type="match status" value="1"/>
</dbReference>
<dbReference type="GO" id="GO:0006508">
    <property type="term" value="P:proteolysis"/>
    <property type="evidence" value="ECO:0007669"/>
    <property type="project" value="UniProtKB-KW"/>
</dbReference>